<dbReference type="AlphaFoldDB" id="A0A1I7WC00"/>
<organism evidence="1 2">
    <name type="scientific">Heterorhabditis bacteriophora</name>
    <name type="common">Entomopathogenic nematode worm</name>
    <dbReference type="NCBI Taxonomy" id="37862"/>
    <lineage>
        <taxon>Eukaryota</taxon>
        <taxon>Metazoa</taxon>
        <taxon>Ecdysozoa</taxon>
        <taxon>Nematoda</taxon>
        <taxon>Chromadorea</taxon>
        <taxon>Rhabditida</taxon>
        <taxon>Rhabditina</taxon>
        <taxon>Rhabditomorpha</taxon>
        <taxon>Strongyloidea</taxon>
        <taxon>Heterorhabditidae</taxon>
        <taxon>Heterorhabditis</taxon>
    </lineage>
</organism>
<proteinExistence type="predicted"/>
<dbReference type="WBParaSite" id="Hba_02235">
    <property type="protein sequence ID" value="Hba_02235"/>
    <property type="gene ID" value="Hba_02235"/>
</dbReference>
<accession>A0A1I7WC00</accession>
<name>A0A1I7WC00_HETBA</name>
<sequence>MVSTSYNGFLTLCIYLSVFVFEGGQKMASTVCNSTWCSSSSCFSWCSFFIVLYII</sequence>
<keyword evidence="1" id="KW-1185">Reference proteome</keyword>
<reference evidence="2" key="1">
    <citation type="submission" date="2016-11" db="UniProtKB">
        <authorList>
            <consortium name="WormBaseParasite"/>
        </authorList>
    </citation>
    <scope>IDENTIFICATION</scope>
</reference>
<protein>
    <submittedName>
        <fullName evidence="2">Uncharacterized protein</fullName>
    </submittedName>
</protein>
<dbReference type="Proteomes" id="UP000095283">
    <property type="component" value="Unplaced"/>
</dbReference>
<evidence type="ECO:0000313" key="2">
    <source>
        <dbReference type="WBParaSite" id="Hba_02235"/>
    </source>
</evidence>
<evidence type="ECO:0000313" key="1">
    <source>
        <dbReference type="Proteomes" id="UP000095283"/>
    </source>
</evidence>